<organism evidence="2 3">
    <name type="scientific">Dovyalis caffra</name>
    <dbReference type="NCBI Taxonomy" id="77055"/>
    <lineage>
        <taxon>Eukaryota</taxon>
        <taxon>Viridiplantae</taxon>
        <taxon>Streptophyta</taxon>
        <taxon>Embryophyta</taxon>
        <taxon>Tracheophyta</taxon>
        <taxon>Spermatophyta</taxon>
        <taxon>Magnoliopsida</taxon>
        <taxon>eudicotyledons</taxon>
        <taxon>Gunneridae</taxon>
        <taxon>Pentapetalae</taxon>
        <taxon>rosids</taxon>
        <taxon>fabids</taxon>
        <taxon>Malpighiales</taxon>
        <taxon>Salicaceae</taxon>
        <taxon>Flacourtieae</taxon>
        <taxon>Dovyalis</taxon>
    </lineage>
</organism>
<dbReference type="Proteomes" id="UP001314170">
    <property type="component" value="Unassembled WGS sequence"/>
</dbReference>
<proteinExistence type="predicted"/>
<evidence type="ECO:0000256" key="1">
    <source>
        <dbReference type="SAM" id="MobiDB-lite"/>
    </source>
</evidence>
<sequence length="62" mass="7085">MKEDTWRNSTNTGRSVCERMHGPEISWTSRLTSGMYHMGRSRDPGPGASRITFFLGFLKPDH</sequence>
<evidence type="ECO:0000313" key="3">
    <source>
        <dbReference type="Proteomes" id="UP001314170"/>
    </source>
</evidence>
<comment type="caution">
    <text evidence="2">The sequence shown here is derived from an EMBL/GenBank/DDBJ whole genome shotgun (WGS) entry which is preliminary data.</text>
</comment>
<gene>
    <name evidence="2" type="ORF">DCAF_LOCUS23435</name>
</gene>
<dbReference type="EMBL" id="CAWUPB010001184">
    <property type="protein sequence ID" value="CAK7350693.1"/>
    <property type="molecule type" value="Genomic_DNA"/>
</dbReference>
<feature type="region of interest" description="Disordered" evidence="1">
    <location>
        <begin position="1"/>
        <end position="21"/>
    </location>
</feature>
<evidence type="ECO:0000313" key="2">
    <source>
        <dbReference type="EMBL" id="CAK7350693.1"/>
    </source>
</evidence>
<dbReference type="AlphaFoldDB" id="A0AAV1SKA5"/>
<protein>
    <submittedName>
        <fullName evidence="2">Uncharacterized protein</fullName>
    </submittedName>
</protein>
<reference evidence="2 3" key="1">
    <citation type="submission" date="2024-01" db="EMBL/GenBank/DDBJ databases">
        <authorList>
            <person name="Waweru B."/>
        </authorList>
    </citation>
    <scope>NUCLEOTIDE SEQUENCE [LARGE SCALE GENOMIC DNA]</scope>
</reference>
<name>A0AAV1SKA5_9ROSI</name>
<accession>A0AAV1SKA5</accession>
<keyword evidence="3" id="KW-1185">Reference proteome</keyword>